<dbReference type="AlphaFoldDB" id="A0A1F7W129"/>
<accession>A0A1F7W129</accession>
<proteinExistence type="predicted"/>
<name>A0A1F7W129_9BACT</name>
<sequence length="206" mass="23914">MNEQDKARMVMRKTLASFENVIFSESVIDGLIARMKTYDAKNPLSLAHVIARNWAMSQKRRVDAAEKDARHKMIKDMEDEQAARLESHVQAEWLRVRQIVLPKIIPSRASAFLYFEHICFKNVSDKQIAHQFPGTTSAQRYQWLARVRKTVLPHCTDDALKSRIQSRMRTKEDSSEASLPNTCSAIYPRRDRVIVLSQMDSKRRQP</sequence>
<dbReference type="STRING" id="1802421.A2318_00650"/>
<reference evidence="1 2" key="1">
    <citation type="journal article" date="2016" name="Nat. Commun.">
        <title>Thousands of microbial genomes shed light on interconnected biogeochemical processes in an aquifer system.</title>
        <authorList>
            <person name="Anantharaman K."/>
            <person name="Brown C.T."/>
            <person name="Hug L.A."/>
            <person name="Sharon I."/>
            <person name="Castelle C.J."/>
            <person name="Probst A.J."/>
            <person name="Thomas B.C."/>
            <person name="Singh A."/>
            <person name="Wilkins M.J."/>
            <person name="Karaoz U."/>
            <person name="Brodie E.L."/>
            <person name="Williams K.H."/>
            <person name="Hubbard S.S."/>
            <person name="Banfield J.F."/>
        </authorList>
    </citation>
    <scope>NUCLEOTIDE SEQUENCE [LARGE SCALE GENOMIC DNA]</scope>
</reference>
<organism evidence="1 2">
    <name type="scientific">Candidatus Uhrbacteria bacterium RIFOXYB2_FULL_45_11</name>
    <dbReference type="NCBI Taxonomy" id="1802421"/>
    <lineage>
        <taxon>Bacteria</taxon>
        <taxon>Candidatus Uhriibacteriota</taxon>
    </lineage>
</organism>
<protein>
    <submittedName>
        <fullName evidence="1">Uncharacterized protein</fullName>
    </submittedName>
</protein>
<evidence type="ECO:0000313" key="2">
    <source>
        <dbReference type="Proteomes" id="UP000177331"/>
    </source>
</evidence>
<comment type="caution">
    <text evidence="1">The sequence shown here is derived from an EMBL/GenBank/DDBJ whole genome shotgun (WGS) entry which is preliminary data.</text>
</comment>
<dbReference type="Proteomes" id="UP000177331">
    <property type="component" value="Unassembled WGS sequence"/>
</dbReference>
<gene>
    <name evidence="1" type="ORF">A2318_00650</name>
</gene>
<dbReference type="EMBL" id="MGFD01000067">
    <property type="protein sequence ID" value="OGL96470.1"/>
    <property type="molecule type" value="Genomic_DNA"/>
</dbReference>
<evidence type="ECO:0000313" key="1">
    <source>
        <dbReference type="EMBL" id="OGL96470.1"/>
    </source>
</evidence>